<evidence type="ECO:0000313" key="4">
    <source>
        <dbReference type="EMBL" id="VIO76340.1"/>
    </source>
</evidence>
<comment type="caution">
    <text evidence="4">The sequence shown here is derived from an EMBL/GenBank/DDBJ whole genome shotgun (WGS) entry which is preliminary data.</text>
</comment>
<evidence type="ECO:0000313" key="5">
    <source>
        <dbReference type="Proteomes" id="UP000328092"/>
    </source>
</evidence>
<sequence>MRVSSSLRCMTGFVAMVLAQNAVAAVLILEGAAPQPANPGPAMTTQSPAQREPVPANQEILRPAAAPADAAPPSTEAVAPPPASPSDLSTVKLTNPAEIAIDMLPGQTVSIGSRVSFRITSKRPGYLVLIDIDANGHLSQIYPTTASLVQTSKPNGNFMKAGTLTIPLATGQNGATEYVVTPPKGNAMVVAVLSAQPVQLLDLPDAPPGARSQSDVLAYLVERTSELRIPDDATSRLRENRWSFNAKPYSIQ</sequence>
<protein>
    <recommendedName>
        <fullName evidence="3">DUF4384 domain-containing protein</fullName>
    </recommendedName>
</protein>
<name>A0A508TPS8_9BRAD</name>
<dbReference type="InterPro" id="IPR025493">
    <property type="entry name" value="DUF4384"/>
</dbReference>
<accession>A0A508TPS8</accession>
<dbReference type="EMBL" id="CAADFC020000028">
    <property type="protein sequence ID" value="VIO76340.1"/>
    <property type="molecule type" value="Genomic_DNA"/>
</dbReference>
<gene>
    <name evidence="4" type="ORF">CI1B_63600</name>
</gene>
<keyword evidence="2" id="KW-0732">Signal</keyword>
<keyword evidence="5" id="KW-1185">Reference proteome</keyword>
<feature type="domain" description="DUF4384" evidence="3">
    <location>
        <begin position="109"/>
        <end position="197"/>
    </location>
</feature>
<dbReference type="AlphaFoldDB" id="A0A508TPS8"/>
<organism evidence="4 5">
    <name type="scientific">Bradyrhizobium ivorense</name>
    <dbReference type="NCBI Taxonomy" id="2511166"/>
    <lineage>
        <taxon>Bacteria</taxon>
        <taxon>Pseudomonadati</taxon>
        <taxon>Pseudomonadota</taxon>
        <taxon>Alphaproteobacteria</taxon>
        <taxon>Hyphomicrobiales</taxon>
        <taxon>Nitrobacteraceae</taxon>
        <taxon>Bradyrhizobium</taxon>
    </lineage>
</organism>
<dbReference type="Proteomes" id="UP000328092">
    <property type="component" value="Unassembled WGS sequence"/>
</dbReference>
<feature type="compositionally biased region" description="Low complexity" evidence="1">
    <location>
        <begin position="63"/>
        <end position="73"/>
    </location>
</feature>
<proteinExistence type="predicted"/>
<evidence type="ECO:0000259" key="3">
    <source>
        <dbReference type="Pfam" id="PF14326"/>
    </source>
</evidence>
<evidence type="ECO:0000256" key="2">
    <source>
        <dbReference type="SAM" id="SignalP"/>
    </source>
</evidence>
<evidence type="ECO:0000256" key="1">
    <source>
        <dbReference type="SAM" id="MobiDB-lite"/>
    </source>
</evidence>
<feature type="signal peptide" evidence="2">
    <location>
        <begin position="1"/>
        <end position="24"/>
    </location>
</feature>
<dbReference type="Pfam" id="PF14326">
    <property type="entry name" value="DUF4384"/>
    <property type="match status" value="1"/>
</dbReference>
<feature type="chain" id="PRO_5021250232" description="DUF4384 domain-containing protein" evidence="2">
    <location>
        <begin position="25"/>
        <end position="252"/>
    </location>
</feature>
<feature type="region of interest" description="Disordered" evidence="1">
    <location>
        <begin position="35"/>
        <end position="88"/>
    </location>
</feature>
<reference evidence="4" key="1">
    <citation type="submission" date="2019-02" db="EMBL/GenBank/DDBJ databases">
        <authorList>
            <person name="Pothier F.J."/>
        </authorList>
    </citation>
    <scope>NUCLEOTIDE SEQUENCE</scope>
    <source>
        <strain evidence="4">CI-1B</strain>
    </source>
</reference>